<feature type="compositionally biased region" description="Low complexity" evidence="1">
    <location>
        <begin position="296"/>
        <end position="337"/>
    </location>
</feature>
<gene>
    <name evidence="2" type="ORF">Q9L58_001853</name>
</gene>
<proteinExistence type="predicted"/>
<feature type="region of interest" description="Disordered" evidence="1">
    <location>
        <begin position="22"/>
        <end position="95"/>
    </location>
</feature>
<feature type="region of interest" description="Disordered" evidence="1">
    <location>
        <begin position="226"/>
        <end position="344"/>
    </location>
</feature>
<name>A0ABR3GTC2_9PEZI</name>
<evidence type="ECO:0000256" key="1">
    <source>
        <dbReference type="SAM" id="MobiDB-lite"/>
    </source>
</evidence>
<keyword evidence="3" id="KW-1185">Reference proteome</keyword>
<evidence type="ECO:0000313" key="3">
    <source>
        <dbReference type="Proteomes" id="UP001447188"/>
    </source>
</evidence>
<dbReference type="PANTHER" id="PTHR37332:SF1">
    <property type="entry name" value="ELMO DOMAIN-CONTAINING PROTEIN"/>
    <property type="match status" value="1"/>
</dbReference>
<comment type="caution">
    <text evidence="2">The sequence shown here is derived from an EMBL/GenBank/DDBJ whole genome shotgun (WGS) entry which is preliminary data.</text>
</comment>
<dbReference type="Proteomes" id="UP001447188">
    <property type="component" value="Unassembled WGS sequence"/>
</dbReference>
<dbReference type="PANTHER" id="PTHR37332">
    <property type="entry name" value="EXPRESSED PROTEIN"/>
    <property type="match status" value="1"/>
</dbReference>
<dbReference type="EMBL" id="JBBBZM010000014">
    <property type="protein sequence ID" value="KAL0639167.1"/>
    <property type="molecule type" value="Genomic_DNA"/>
</dbReference>
<evidence type="ECO:0000313" key="2">
    <source>
        <dbReference type="EMBL" id="KAL0639167.1"/>
    </source>
</evidence>
<sequence length="437" mass="45817">MYDQRKPSLSATPAFITKGILTHTTSVSTPDELPPPGPSSSIGGYFSLSRSSSAKKRRPSVADATPVYLYLGPSPAGPPPSSSGKGMFSRSNTSRGGDFASAAAGGFGGATGGGAAGGGGGGPQSPNALYEQVHELATKRIATLDYLRRAHEGRVYWFNTMLFTKPDLSRAVYHDSKKLSRRANNYFILGNSLPSILDLGTSSPLDYLKAFNHLLVEYETHIALPSSRQPTRGHSSSVSSSHSHHYGPSSTLSLGRIPKLFSRSSSSKPRRGSSSATPLPPPIPTDGLLLLERTRSASGSSTIPPASSGTSTPATSSTDLDLLPPLPVPAASSSNSSQPGGEEYLYLTTPTLPFEPDYYETFATLCDVLIDAYQRVLGLVGSPATCTQAVAEAFVKADAKVRKCVVAGVVREFEDAARGGVKREIAGLGREVLGGLL</sequence>
<feature type="compositionally biased region" description="Low complexity" evidence="1">
    <location>
        <begin position="39"/>
        <end position="52"/>
    </location>
</feature>
<organism evidence="2 3">
    <name type="scientific">Discina gigas</name>
    <dbReference type="NCBI Taxonomy" id="1032678"/>
    <lineage>
        <taxon>Eukaryota</taxon>
        <taxon>Fungi</taxon>
        <taxon>Dikarya</taxon>
        <taxon>Ascomycota</taxon>
        <taxon>Pezizomycotina</taxon>
        <taxon>Pezizomycetes</taxon>
        <taxon>Pezizales</taxon>
        <taxon>Discinaceae</taxon>
        <taxon>Discina</taxon>
    </lineage>
</organism>
<protein>
    <submittedName>
        <fullName evidence="2">Uncharacterized protein</fullName>
    </submittedName>
</protein>
<reference evidence="2 3" key="1">
    <citation type="submission" date="2024-02" db="EMBL/GenBank/DDBJ databases">
        <title>Discinaceae phylogenomics.</title>
        <authorList>
            <person name="Dirks A.C."/>
            <person name="James T.Y."/>
        </authorList>
    </citation>
    <scope>NUCLEOTIDE SEQUENCE [LARGE SCALE GENOMIC DNA]</scope>
    <source>
        <strain evidence="2 3">ACD0624</strain>
    </source>
</reference>
<feature type="compositionally biased region" description="Low complexity" evidence="1">
    <location>
        <begin position="234"/>
        <end position="250"/>
    </location>
</feature>
<feature type="compositionally biased region" description="Low complexity" evidence="1">
    <location>
        <begin position="262"/>
        <end position="275"/>
    </location>
</feature>
<accession>A0ABR3GTC2</accession>